<feature type="transmembrane region" description="Helical" evidence="1">
    <location>
        <begin position="12"/>
        <end position="31"/>
    </location>
</feature>
<keyword evidence="1" id="KW-1133">Transmembrane helix</keyword>
<protein>
    <submittedName>
        <fullName evidence="2">Putative type-F conjugative transfer system pilin acetylase TraX</fullName>
    </submittedName>
</protein>
<feature type="transmembrane region" description="Helical" evidence="1">
    <location>
        <begin position="68"/>
        <end position="89"/>
    </location>
</feature>
<dbReference type="AlphaFoldDB" id="U4KN00"/>
<keyword evidence="3" id="KW-1185">Reference proteome</keyword>
<keyword evidence="1" id="KW-0472">Membrane</keyword>
<sequence>MFVYNESMNTKTLKWIALILMTIDHIGVHLVKSPSMYLTLKIIGRGAYPLYAFMLVNGFIHTKNMKKYFFRLFIFAALIELSYLILYLYNGTNYLLRNNIMLTLFASLLSLYLISHQKWYIKILTILVLVISYLLKIDGSIYAILMVLFFYLSPSVWFNLLALAVLNFVFIWFEAMPVYQWASLYVIPLLFFYNGQYGKINRYFHYFYYPLHILVILLIKVLFKL</sequence>
<reference evidence="2 3" key="1">
    <citation type="journal article" date="2013" name="J. Mol. Microbiol. Biotechnol.">
        <title>Analysis of the Complete Genomes of Acholeplasma brassicae , A. palmae and A. laidlawii and Their Comparison to the Obligate Parasites from ' Candidatus Phytoplasma'.</title>
        <authorList>
            <person name="Kube M."/>
            <person name="Siewert C."/>
            <person name="Migdoll A.M."/>
            <person name="Duduk B."/>
            <person name="Holz S."/>
            <person name="Rabus R."/>
            <person name="Seemuller E."/>
            <person name="Mitrovic J."/>
            <person name="Muller I."/>
            <person name="Buttner C."/>
            <person name="Reinhardt R."/>
        </authorList>
    </citation>
    <scope>NUCLEOTIDE SEQUENCE [LARGE SCALE GENOMIC DNA]</scope>
    <source>
        <strain evidence="3">0502</strain>
    </source>
</reference>
<gene>
    <name evidence="2" type="primary">traX</name>
    <name evidence="2" type="ORF">BN85305500</name>
</gene>
<accession>U4KN00</accession>
<feature type="transmembrane region" description="Helical" evidence="1">
    <location>
        <begin position="95"/>
        <end position="114"/>
    </location>
</feature>
<dbReference type="InterPro" id="IPR008875">
    <property type="entry name" value="TraX"/>
</dbReference>
<dbReference type="STRING" id="61635.BN85305500"/>
<dbReference type="EMBL" id="FO681348">
    <property type="protein sequence ID" value="CCV65571.1"/>
    <property type="molecule type" value="Genomic_DNA"/>
</dbReference>
<evidence type="ECO:0000256" key="1">
    <source>
        <dbReference type="SAM" id="Phobius"/>
    </source>
</evidence>
<feature type="transmembrane region" description="Helical" evidence="1">
    <location>
        <begin position="126"/>
        <end position="150"/>
    </location>
</feature>
<proteinExistence type="predicted"/>
<evidence type="ECO:0000313" key="3">
    <source>
        <dbReference type="Proteomes" id="UP000032737"/>
    </source>
</evidence>
<evidence type="ECO:0000313" key="2">
    <source>
        <dbReference type="EMBL" id="CCV65571.1"/>
    </source>
</evidence>
<feature type="transmembrane region" description="Helical" evidence="1">
    <location>
        <begin position="178"/>
        <end position="194"/>
    </location>
</feature>
<organism evidence="2 3">
    <name type="scientific">Acholeplasma brassicae</name>
    <dbReference type="NCBI Taxonomy" id="61635"/>
    <lineage>
        <taxon>Bacteria</taxon>
        <taxon>Bacillati</taxon>
        <taxon>Mycoplasmatota</taxon>
        <taxon>Mollicutes</taxon>
        <taxon>Acholeplasmatales</taxon>
        <taxon>Acholeplasmataceae</taxon>
        <taxon>Acholeplasma</taxon>
    </lineage>
</organism>
<dbReference type="KEGG" id="abra:BN85305500"/>
<dbReference type="Proteomes" id="UP000032737">
    <property type="component" value="Chromosome"/>
</dbReference>
<feature type="transmembrane region" description="Helical" evidence="1">
    <location>
        <begin position="206"/>
        <end position="223"/>
    </location>
</feature>
<name>U4KN00_9MOLU</name>
<feature type="transmembrane region" description="Helical" evidence="1">
    <location>
        <begin position="37"/>
        <end position="56"/>
    </location>
</feature>
<dbReference type="Pfam" id="PF05857">
    <property type="entry name" value="TraX"/>
    <property type="match status" value="1"/>
</dbReference>
<keyword evidence="1" id="KW-0812">Transmembrane</keyword>
<dbReference type="HOGENOM" id="CLU_074054_0_0_14"/>